<dbReference type="GO" id="GO:0005762">
    <property type="term" value="C:mitochondrial large ribosomal subunit"/>
    <property type="evidence" value="ECO:0007669"/>
    <property type="project" value="InterPro"/>
</dbReference>
<organism evidence="1 2">
    <name type="scientific">Acrobeloides nanus</name>
    <dbReference type="NCBI Taxonomy" id="290746"/>
    <lineage>
        <taxon>Eukaryota</taxon>
        <taxon>Metazoa</taxon>
        <taxon>Ecdysozoa</taxon>
        <taxon>Nematoda</taxon>
        <taxon>Chromadorea</taxon>
        <taxon>Rhabditida</taxon>
        <taxon>Tylenchina</taxon>
        <taxon>Cephalobomorpha</taxon>
        <taxon>Cephaloboidea</taxon>
        <taxon>Cephalobidae</taxon>
        <taxon>Acrobeloides</taxon>
    </lineage>
</organism>
<dbReference type="PANTHER" id="PTHR34095">
    <property type="entry name" value="39S RIBOSOMAL PROTEIN L55, MITOCHONDRIAL"/>
    <property type="match status" value="1"/>
</dbReference>
<proteinExistence type="predicted"/>
<dbReference type="Pfam" id="PF09776">
    <property type="entry name" value="Mitoc_L55"/>
    <property type="match status" value="1"/>
</dbReference>
<dbReference type="Proteomes" id="UP000887540">
    <property type="component" value="Unplaced"/>
</dbReference>
<dbReference type="GO" id="GO:0003735">
    <property type="term" value="F:structural constituent of ribosome"/>
    <property type="evidence" value="ECO:0007669"/>
    <property type="project" value="InterPro"/>
</dbReference>
<reference evidence="2" key="1">
    <citation type="submission" date="2022-11" db="UniProtKB">
        <authorList>
            <consortium name="WormBaseParasite"/>
        </authorList>
    </citation>
    <scope>IDENTIFICATION</scope>
</reference>
<sequence length="98" mass="11355">MCAASANCYRASIGRIRRERIVKEYKTILMRPDGSTLPARTNSEPKILVQLPVDLTVLSEEDRLHRLSERKKKVKVQKDDELGVTLDLNEYAELWKEK</sequence>
<keyword evidence="1" id="KW-1185">Reference proteome</keyword>
<dbReference type="Gene3D" id="6.20.130.20">
    <property type="entry name" value="Mitochondrial ribosomal protein L55"/>
    <property type="match status" value="1"/>
</dbReference>
<protein>
    <submittedName>
        <fullName evidence="2">Uncharacterized protein</fullName>
    </submittedName>
</protein>
<dbReference type="InterPro" id="IPR018615">
    <property type="entry name" value="Ribosomal_mL55"/>
</dbReference>
<dbReference type="InterPro" id="IPR044884">
    <property type="entry name" value="Ribosomal_mL55_sf"/>
</dbReference>
<dbReference type="AlphaFoldDB" id="A0A914EBW2"/>
<name>A0A914EBW2_9BILA</name>
<evidence type="ECO:0000313" key="1">
    <source>
        <dbReference type="Proteomes" id="UP000887540"/>
    </source>
</evidence>
<dbReference type="PANTHER" id="PTHR34095:SF1">
    <property type="entry name" value="LARGE RIBOSOMAL SUBUNIT PROTEIN ML55"/>
    <property type="match status" value="1"/>
</dbReference>
<evidence type="ECO:0000313" key="2">
    <source>
        <dbReference type="WBParaSite" id="ACRNAN_scaffold6734.g9120.t1"/>
    </source>
</evidence>
<dbReference type="GO" id="GO:0006412">
    <property type="term" value="P:translation"/>
    <property type="evidence" value="ECO:0007669"/>
    <property type="project" value="TreeGrafter"/>
</dbReference>
<dbReference type="WBParaSite" id="ACRNAN_scaffold6734.g9120.t1">
    <property type="protein sequence ID" value="ACRNAN_scaffold6734.g9120.t1"/>
    <property type="gene ID" value="ACRNAN_scaffold6734.g9120"/>
</dbReference>
<accession>A0A914EBW2</accession>